<reference evidence="12 13" key="1">
    <citation type="submission" date="2012-09" db="EMBL/GenBank/DDBJ databases">
        <title>Genome Sequence of alkane-degrading Bacterium Alcanivorax sp. 19-m-6.</title>
        <authorList>
            <person name="Lai Q."/>
            <person name="Shao Z."/>
        </authorList>
    </citation>
    <scope>NUCLEOTIDE SEQUENCE [LARGE SCALE GENOMIC DNA]</scope>
    <source>
        <strain evidence="12 13">19-m-6</strain>
    </source>
</reference>
<comment type="catalytic activity">
    <reaction evidence="8">
        <text>a ubiquinone + n Na(+)(in) + NADH + H(+) = a ubiquinol + n Na(+)(out) + NAD(+)</text>
        <dbReference type="Rhea" id="RHEA:47748"/>
        <dbReference type="Rhea" id="RHEA-COMP:9565"/>
        <dbReference type="Rhea" id="RHEA-COMP:9566"/>
        <dbReference type="ChEBI" id="CHEBI:15378"/>
        <dbReference type="ChEBI" id="CHEBI:16389"/>
        <dbReference type="ChEBI" id="CHEBI:17976"/>
        <dbReference type="ChEBI" id="CHEBI:29101"/>
        <dbReference type="ChEBI" id="CHEBI:57540"/>
        <dbReference type="ChEBI" id="CHEBI:57945"/>
        <dbReference type="EC" id="7.2.1.1"/>
    </reaction>
</comment>
<dbReference type="OrthoDB" id="9774536at2"/>
<feature type="domain" description="NqrA second alpha/beta" evidence="11">
    <location>
        <begin position="114"/>
        <end position="258"/>
    </location>
</feature>
<keyword evidence="3 8" id="KW-0520">NAD</keyword>
<feature type="domain" description="NqrA N-terminal barrel-sandwich hybrid" evidence="9">
    <location>
        <begin position="2"/>
        <end position="94"/>
    </location>
</feature>
<dbReference type="PANTHER" id="PTHR37839:SF1">
    <property type="entry name" value="NA(+)-TRANSLOCATING NADH-QUINONE REDUCTASE SUBUNIT A"/>
    <property type="match status" value="1"/>
</dbReference>
<dbReference type="InterPro" id="IPR022615">
    <property type="entry name" value="NqrA_C_domain"/>
</dbReference>
<proteinExistence type="inferred from homology"/>
<evidence type="ECO:0000256" key="3">
    <source>
        <dbReference type="ARBA" id="ARBA00023027"/>
    </source>
</evidence>
<evidence type="ECO:0000313" key="12">
    <source>
        <dbReference type="EMBL" id="KGD63869.1"/>
    </source>
</evidence>
<gene>
    <name evidence="8" type="primary">nqrA</name>
    <name evidence="12" type="ORF">Y5S_02859</name>
</gene>
<dbReference type="PANTHER" id="PTHR37839">
    <property type="entry name" value="NA(+)-TRANSLOCATING NADH-QUINONE REDUCTASE SUBUNIT A"/>
    <property type="match status" value="1"/>
</dbReference>
<dbReference type="InterPro" id="IPR056148">
    <property type="entry name" value="NQRA_2nd"/>
</dbReference>
<feature type="domain" description="Na(+)-translocating NADH-quinone reductase subunit A C-terminal" evidence="10">
    <location>
        <begin position="263"/>
        <end position="311"/>
    </location>
</feature>
<dbReference type="GO" id="GO:0006814">
    <property type="term" value="P:sodium ion transport"/>
    <property type="evidence" value="ECO:0007669"/>
    <property type="project" value="UniProtKB-UniRule"/>
</dbReference>
<accession>A0A095SHN5</accession>
<evidence type="ECO:0000256" key="4">
    <source>
        <dbReference type="ARBA" id="ARBA00023053"/>
    </source>
</evidence>
<keyword evidence="13" id="KW-1185">Reference proteome</keyword>
<dbReference type="Proteomes" id="UP000029444">
    <property type="component" value="Unassembled WGS sequence"/>
</dbReference>
<name>A0A095SHN5_9GAMM</name>
<keyword evidence="4 8" id="KW-0915">Sodium</keyword>
<comment type="caution">
    <text evidence="12">The sequence shown here is derived from an EMBL/GenBank/DDBJ whole genome shotgun (WGS) entry which is preliminary data.</text>
</comment>
<evidence type="ECO:0000259" key="11">
    <source>
        <dbReference type="Pfam" id="PF24836"/>
    </source>
</evidence>
<evidence type="ECO:0000256" key="1">
    <source>
        <dbReference type="ARBA" id="ARBA00022448"/>
    </source>
</evidence>
<dbReference type="STRING" id="1177154.Y5S_02859"/>
<dbReference type="PATRIC" id="fig|1177154.3.peg.2896"/>
<evidence type="ECO:0000256" key="6">
    <source>
        <dbReference type="ARBA" id="ARBA00023075"/>
    </source>
</evidence>
<keyword evidence="1 8" id="KW-0813">Transport</keyword>
<comment type="function">
    <text evidence="8">NQR complex catalyzes the reduction of ubiquinone-1 to ubiquinol by two successive reactions, coupled with the transport of Na(+) ions from the cytoplasm to the periplasm. NqrA to NqrE are probably involved in the second step, the conversion of ubisemiquinone to ubiquinol.</text>
</comment>
<dbReference type="InterPro" id="IPR056147">
    <property type="entry name" value="NQRA_N"/>
</dbReference>
<dbReference type="HAMAP" id="MF_00425">
    <property type="entry name" value="NqrA"/>
    <property type="match status" value="1"/>
</dbReference>
<dbReference type="RefSeq" id="WP_035233933.1">
    <property type="nucleotide sequence ID" value="NZ_ARXV01000013.1"/>
</dbReference>
<comment type="similarity">
    <text evidence="8">Belongs to the NqrA family.</text>
</comment>
<keyword evidence="6 8" id="KW-0830">Ubiquinone</keyword>
<dbReference type="eggNOG" id="COG1726">
    <property type="taxonomic scope" value="Bacteria"/>
</dbReference>
<dbReference type="NCBIfam" id="TIGR01936">
    <property type="entry name" value="nqrA"/>
    <property type="match status" value="1"/>
</dbReference>
<dbReference type="Pfam" id="PF24836">
    <property type="entry name" value="NQRA_2nd"/>
    <property type="match status" value="1"/>
</dbReference>
<evidence type="ECO:0000259" key="9">
    <source>
        <dbReference type="Pfam" id="PF05896"/>
    </source>
</evidence>
<evidence type="ECO:0000256" key="8">
    <source>
        <dbReference type="HAMAP-Rule" id="MF_00425"/>
    </source>
</evidence>
<dbReference type="Pfam" id="PF05896">
    <property type="entry name" value="NQRA_N"/>
    <property type="match status" value="1"/>
</dbReference>
<evidence type="ECO:0000256" key="7">
    <source>
        <dbReference type="ARBA" id="ARBA00023201"/>
    </source>
</evidence>
<dbReference type="InterPro" id="IPR008703">
    <property type="entry name" value="NqrA"/>
</dbReference>
<dbReference type="AlphaFoldDB" id="A0A095SHN5"/>
<organism evidence="12 13">
    <name type="scientific">Alcanivorax nanhaiticus</name>
    <dbReference type="NCBI Taxonomy" id="1177154"/>
    <lineage>
        <taxon>Bacteria</taxon>
        <taxon>Pseudomonadati</taxon>
        <taxon>Pseudomonadota</taxon>
        <taxon>Gammaproteobacteria</taxon>
        <taxon>Oceanospirillales</taxon>
        <taxon>Alcanivoracaceae</taxon>
        <taxon>Alcanivorax</taxon>
    </lineage>
</organism>
<dbReference type="EMBL" id="ARXV01000013">
    <property type="protein sequence ID" value="KGD63869.1"/>
    <property type="molecule type" value="Genomic_DNA"/>
</dbReference>
<dbReference type="EC" id="7.2.1.1" evidence="8"/>
<dbReference type="GO" id="GO:0016655">
    <property type="term" value="F:oxidoreductase activity, acting on NAD(P)H, quinone or similar compound as acceptor"/>
    <property type="evidence" value="ECO:0007669"/>
    <property type="project" value="UniProtKB-UniRule"/>
</dbReference>
<evidence type="ECO:0000259" key="10">
    <source>
        <dbReference type="Pfam" id="PF11973"/>
    </source>
</evidence>
<evidence type="ECO:0000256" key="2">
    <source>
        <dbReference type="ARBA" id="ARBA00022967"/>
    </source>
</evidence>
<evidence type="ECO:0000256" key="5">
    <source>
        <dbReference type="ARBA" id="ARBA00023065"/>
    </source>
</evidence>
<comment type="subunit">
    <text evidence="8">Composed of six subunits; NqrA, NqrB, NqrC, NqrD, NqrE and NqrF.</text>
</comment>
<protein>
    <recommendedName>
        <fullName evidence="8">Na(+)-translocating NADH-quinone reductase subunit A</fullName>
        <shortName evidence="8">Na(+)-NQR subunit A</shortName>
        <shortName evidence="8">Na(+)-translocating NQR subunit A</shortName>
        <ecNumber evidence="8">7.2.1.1</ecNumber>
    </recommendedName>
    <alternativeName>
        <fullName evidence="8">NQR complex subunit A</fullName>
    </alternativeName>
    <alternativeName>
        <fullName evidence="8">NQR-1 subunit A</fullName>
    </alternativeName>
</protein>
<evidence type="ECO:0000313" key="13">
    <source>
        <dbReference type="Proteomes" id="UP000029444"/>
    </source>
</evidence>
<keyword evidence="2 8" id="KW-1278">Translocase</keyword>
<dbReference type="NCBIfam" id="NF003759">
    <property type="entry name" value="PRK05352.1-2"/>
    <property type="match status" value="1"/>
</dbReference>
<keyword evidence="5 8" id="KW-0406">Ion transport</keyword>
<keyword evidence="7 8" id="KW-0739">Sodium transport</keyword>
<dbReference type="Pfam" id="PF11973">
    <property type="entry name" value="NQRA_SLBB"/>
    <property type="match status" value="1"/>
</dbReference>
<sequence length="448" mass="48480">MIKVRKGLDLPITGAPRQQIEEGHQVRSVAVLGGDYVGMKPTMEVREGDVVKKGQLLFTDKKTEGVKYTAPAAGKVIAVNRGHKRVLQSVVIEVAEQEDEVTFASYSADQLSGLDRAAVQQQLVDSGEWTLLRTRPFGKVPALDSTPNSIFVSILDTNPLAMEPAVVIKENEQAFRAGLTVLSRLTDGPVWVGRGPKTDLPSFAGGQVREETFAGKHPAGNVGTQIHFLDPVSMNKTVWSVGYQDVIAIGNLFTNGKISSERVVALCGPQAKTPRLLRTRVGASVEDFAQGELKSGDNRLVSGSALSGHNARGPLAWLNRTANQVTALREGHERELLGYISPGVNRFSLMNIYLSKLMPSKRFNFTTTTNGSERAMVPVGAYEEVMPLDILPTQLLRALIVGDTDSATALGALELLEEDLALCTFVCPGKYEYGPILRDNLTTIEAEG</sequence>